<feature type="compositionally biased region" description="Low complexity" evidence="1">
    <location>
        <begin position="16"/>
        <end position="36"/>
    </location>
</feature>
<comment type="caution">
    <text evidence="2">The sequence shown here is derived from an EMBL/GenBank/DDBJ whole genome shotgun (WGS) entry which is preliminary data.</text>
</comment>
<organism evidence="2 3">
    <name type="scientific">Biomphalaria pfeifferi</name>
    <name type="common">Bloodfluke planorb</name>
    <name type="synonym">Freshwater snail</name>
    <dbReference type="NCBI Taxonomy" id="112525"/>
    <lineage>
        <taxon>Eukaryota</taxon>
        <taxon>Metazoa</taxon>
        <taxon>Spiralia</taxon>
        <taxon>Lophotrochozoa</taxon>
        <taxon>Mollusca</taxon>
        <taxon>Gastropoda</taxon>
        <taxon>Heterobranchia</taxon>
        <taxon>Euthyneura</taxon>
        <taxon>Panpulmonata</taxon>
        <taxon>Hygrophila</taxon>
        <taxon>Lymnaeoidea</taxon>
        <taxon>Planorbidae</taxon>
        <taxon>Biomphalaria</taxon>
    </lineage>
</organism>
<protein>
    <submittedName>
        <fullName evidence="2">Uncharacterized protein</fullName>
    </submittedName>
</protein>
<keyword evidence="3" id="KW-1185">Reference proteome</keyword>
<feature type="compositionally biased region" description="Polar residues" evidence="1">
    <location>
        <begin position="170"/>
        <end position="183"/>
    </location>
</feature>
<feature type="region of interest" description="Disordered" evidence="1">
    <location>
        <begin position="1"/>
        <end position="57"/>
    </location>
</feature>
<dbReference type="AlphaFoldDB" id="A0AAD8C287"/>
<evidence type="ECO:0000313" key="2">
    <source>
        <dbReference type="EMBL" id="KAK0064462.1"/>
    </source>
</evidence>
<reference evidence="2" key="1">
    <citation type="journal article" date="2023" name="PLoS Negl. Trop. Dis.">
        <title>A genome sequence for Biomphalaria pfeifferi, the major vector snail for the human-infecting parasite Schistosoma mansoni.</title>
        <authorList>
            <person name="Bu L."/>
            <person name="Lu L."/>
            <person name="Laidemitt M.R."/>
            <person name="Zhang S.M."/>
            <person name="Mutuku M."/>
            <person name="Mkoji G."/>
            <person name="Steinauer M."/>
            <person name="Loker E.S."/>
        </authorList>
    </citation>
    <scope>NUCLEOTIDE SEQUENCE</scope>
    <source>
        <strain evidence="2">KasaAsao</strain>
    </source>
</reference>
<sequence>MTQVSFSVTQINEQDNASGQGSNGDASSGSSLSNSATTLSYQDNQPSAIKSETETRSRRRKKLFPLFNCCGLARNRESDNRTNEKRVRRRKSRSSCCHFCCRKKSRDIVNDHSDKKEYYSRRSSLYSRQEVLDADVVNDLTSFPILTPINPVNGNEVIIVQEVPVSQDVNAVQPSPSMQSTVDSKPERTGRRKKSKSSGCCYCHRKKHRDQFYGHNDKRRRSSTQSRQETLVPGVVAVQPPGISQALLRIDQEQGKVNIQPGTCCSCWKRNFTRKQTSKNDTGYCQTPSSPSSLYYSSSYGS</sequence>
<evidence type="ECO:0000313" key="3">
    <source>
        <dbReference type="Proteomes" id="UP001233172"/>
    </source>
</evidence>
<feature type="compositionally biased region" description="Polar residues" evidence="1">
    <location>
        <begin position="37"/>
        <end position="50"/>
    </location>
</feature>
<name>A0AAD8C287_BIOPF</name>
<reference evidence="2" key="2">
    <citation type="submission" date="2023-04" db="EMBL/GenBank/DDBJ databases">
        <authorList>
            <person name="Bu L."/>
            <person name="Lu L."/>
            <person name="Laidemitt M.R."/>
            <person name="Zhang S.M."/>
            <person name="Mutuku M."/>
            <person name="Mkoji G."/>
            <person name="Steinauer M."/>
            <person name="Loker E.S."/>
        </authorList>
    </citation>
    <scope>NUCLEOTIDE SEQUENCE</scope>
    <source>
        <strain evidence="2">KasaAsao</strain>
        <tissue evidence="2">Whole Snail</tissue>
    </source>
</reference>
<feature type="region of interest" description="Disordered" evidence="1">
    <location>
        <begin position="170"/>
        <end position="199"/>
    </location>
</feature>
<evidence type="ECO:0000256" key="1">
    <source>
        <dbReference type="SAM" id="MobiDB-lite"/>
    </source>
</evidence>
<dbReference type="Proteomes" id="UP001233172">
    <property type="component" value="Unassembled WGS sequence"/>
</dbReference>
<accession>A0AAD8C287</accession>
<feature type="compositionally biased region" description="Polar residues" evidence="1">
    <location>
        <begin position="1"/>
        <end position="15"/>
    </location>
</feature>
<proteinExistence type="predicted"/>
<dbReference type="EMBL" id="JASAOG010000017">
    <property type="protein sequence ID" value="KAK0064462.1"/>
    <property type="molecule type" value="Genomic_DNA"/>
</dbReference>
<gene>
    <name evidence="2" type="ORF">Bpfe_006121</name>
</gene>